<organism evidence="3 4">
    <name type="scientific">Winogradskyella immobilis</name>
    <dbReference type="NCBI Taxonomy" id="2816852"/>
    <lineage>
        <taxon>Bacteria</taxon>
        <taxon>Pseudomonadati</taxon>
        <taxon>Bacteroidota</taxon>
        <taxon>Flavobacteriia</taxon>
        <taxon>Flavobacteriales</taxon>
        <taxon>Flavobacteriaceae</taxon>
        <taxon>Winogradskyella</taxon>
    </lineage>
</organism>
<evidence type="ECO:0000313" key="4">
    <source>
        <dbReference type="Proteomes" id="UP000778797"/>
    </source>
</evidence>
<sequence>MGLYILKLTAILIIFWLIYVFVLEREQMHTFKRFYLITSILAAIIIPLLRLTEYVYVAPIDDSFEFSSYTLPLIQETIIEETPFFTLDRILWTIYIIGVVIFGLRFLKNLGTLFFTIRQNEKIKQWSFTYVLLKKAINPHTFFNYIFFNKSTFENKSLPKAVILHEETHAKQKHSIDVLFIELFQVIFWFHPLAYLYKKNIKLNHEFLADQAVLNKGIEATNYQNILLTFSSQNENYQLANAINYSSIKKRFTVMKTTTSKTKTWITSLLVLPLLAVLFYSFSSREIIEIEKEPELIVEEVSGPNTVLSDSVDLNKIAEINYYVKNNFNVTDENGNSVIKKFYDLTEQLKKEKLYVAPIPFERKKLTPKTLNDFKNEAIYVLKINDRVINKNELNNYSASDFTTYSLTPISELAKMQQSYVCHLVREEAFLSNIEDNISHYQNIYTHYEEERSTFKNKNDSASLHKFVTTYDYLKNLYDRFTPELISRYELSAPTVIDKDIIKSVYDEILDTSLNTPTLYIDEFDNLFLNNKPTSLKTIKDDFNALTNSKASGLNLETKDLVSETFVNQIWKAIGSNLKGIALRDAKVFVEDYPGKDLIPSILINGTPCQQCTLPIEVVKQLELTSKSGNPVTSFSAKTPGHPTQTIIGNTLNNNIKSYLNDHPEAKSIQLLNIKVKGNEKISPALITITQEKATAKQIAEYNTWAKKVNEGLKAPEDSPKKLNTMIKSKDLKKYNHIYSIMTAEQKKNAEPFPNIPPPQPPARPKVIEVKENKKTKKKANETPEIEEVKLQDGIEHGPIEIKGKDHYYYKENGEIKFYNKYGKVVSTNTLFPSTEAAKKFVKKYEKEIIKTHQIYVKANPKSINKGKIEGSDKEIEIYEIPSDLAGYIEVNGEQYYYTKENGKKTYYNKFGKAVDITKIKKASGNKTSKGGPNADPIEIVFIDKKPEKLIKEGSVDYKIRQLILRASKNQTQPLIYMLNNKVSDITSIENYLKNNQEANVNFKQGDKNTLYFYDKRISKMSREALQKVYSQLFKTHTQPGNVVYAWKLSEAEKSKNCLQIPTSFLIQNNNTFKIKCIDEFSKNKFRVYNKWGALIYSKENYNNNWDGTVDESFAVKGTNKIKAGTYYYVFDHSKLEKQMAGPLLINTKKSDAVEIKKVNSSKKGKGGPNPINQQASINYTKGINTKNSEIKGKSIKDILREVAMKERLKRLKNIYDYVPAEKSKVSKEQIAKSLKALNDYATTNTFEKVINLDSKEKLIMKTHLEIINEYAATNSL</sequence>
<reference evidence="4" key="2">
    <citation type="submission" date="2023-07" db="EMBL/GenBank/DDBJ databases">
        <title>Genome of Winogradskyella sp. E313.</title>
        <authorList>
            <person name="Zhou Y."/>
        </authorList>
    </citation>
    <scope>NUCLEOTIDE SEQUENCE [LARGE SCALE GENOMIC DNA]</scope>
    <source>
        <strain evidence="4">E313</strain>
    </source>
</reference>
<protein>
    <submittedName>
        <fullName evidence="3">Gliding motility-associated C-terminal domain-containing protein</fullName>
    </submittedName>
</protein>
<feature type="transmembrane region" description="Helical" evidence="1">
    <location>
        <begin position="178"/>
        <end position="197"/>
    </location>
</feature>
<feature type="transmembrane region" description="Helical" evidence="1">
    <location>
        <begin position="34"/>
        <end position="57"/>
    </location>
</feature>
<feature type="transmembrane region" description="Helical" evidence="1">
    <location>
        <begin position="90"/>
        <end position="107"/>
    </location>
</feature>
<dbReference type="PANTHER" id="PTHR34978:SF3">
    <property type="entry name" value="SLR0241 PROTEIN"/>
    <property type="match status" value="1"/>
</dbReference>
<keyword evidence="1" id="KW-0472">Membrane</keyword>
<dbReference type="CDD" id="cd07341">
    <property type="entry name" value="M56_BlaR1_MecR1_like"/>
    <property type="match status" value="1"/>
</dbReference>
<keyword evidence="1" id="KW-0812">Transmembrane</keyword>
<dbReference type="PANTHER" id="PTHR34978">
    <property type="entry name" value="POSSIBLE SENSOR-TRANSDUCER PROTEIN BLAR"/>
    <property type="match status" value="1"/>
</dbReference>
<proteinExistence type="predicted"/>
<keyword evidence="4" id="KW-1185">Reference proteome</keyword>
<dbReference type="Pfam" id="PF05569">
    <property type="entry name" value="Peptidase_M56"/>
    <property type="match status" value="1"/>
</dbReference>
<feature type="transmembrane region" description="Helical" evidence="1">
    <location>
        <begin position="128"/>
        <end position="148"/>
    </location>
</feature>
<evidence type="ECO:0000313" key="3">
    <source>
        <dbReference type="EMBL" id="MCC1483097.1"/>
    </source>
</evidence>
<dbReference type="InterPro" id="IPR052173">
    <property type="entry name" value="Beta-lactam_resp_regulator"/>
</dbReference>
<feature type="transmembrane region" description="Helical" evidence="1">
    <location>
        <begin position="6"/>
        <end position="22"/>
    </location>
</feature>
<dbReference type="InterPro" id="IPR008756">
    <property type="entry name" value="Peptidase_M56"/>
</dbReference>
<keyword evidence="1" id="KW-1133">Transmembrane helix</keyword>
<dbReference type="EMBL" id="JAFMPT010000001">
    <property type="protein sequence ID" value="MCC1483097.1"/>
    <property type="molecule type" value="Genomic_DNA"/>
</dbReference>
<accession>A0ABS8EJQ5</accession>
<name>A0ABS8EJQ5_9FLAO</name>
<comment type="caution">
    <text evidence="3">The sequence shown here is derived from an EMBL/GenBank/DDBJ whole genome shotgun (WGS) entry which is preliminary data.</text>
</comment>
<feature type="transmembrane region" description="Helical" evidence="1">
    <location>
        <begin position="265"/>
        <end position="282"/>
    </location>
</feature>
<evidence type="ECO:0000256" key="1">
    <source>
        <dbReference type="SAM" id="Phobius"/>
    </source>
</evidence>
<evidence type="ECO:0000259" key="2">
    <source>
        <dbReference type="Pfam" id="PF05569"/>
    </source>
</evidence>
<feature type="domain" description="Peptidase M56" evidence="2">
    <location>
        <begin position="160"/>
        <end position="253"/>
    </location>
</feature>
<gene>
    <name evidence="3" type="ORF">J1C55_00715</name>
</gene>
<dbReference type="Pfam" id="PF13585">
    <property type="entry name" value="CHU_C"/>
    <property type="match status" value="1"/>
</dbReference>
<dbReference type="RefSeq" id="WP_227475513.1">
    <property type="nucleotide sequence ID" value="NZ_JAFMPT010000001.1"/>
</dbReference>
<reference evidence="4" key="1">
    <citation type="submission" date="2021-03" db="EMBL/GenBank/DDBJ databases">
        <title>Genome of Cognatishimia sp. F0-27.</title>
        <authorList>
            <person name="Ping X."/>
        </authorList>
    </citation>
    <scope>NUCLEOTIDE SEQUENCE [LARGE SCALE GENOMIC DNA]</scope>
    <source>
        <strain evidence="4">E313</strain>
    </source>
</reference>
<dbReference type="Proteomes" id="UP000778797">
    <property type="component" value="Unassembled WGS sequence"/>
</dbReference>